<name>A0ABX4Q4R0_9PSED</name>
<dbReference type="Proteomes" id="UP000232455">
    <property type="component" value="Unassembled WGS sequence"/>
</dbReference>
<accession>A0ABX4Q4R0</accession>
<sequence>MEKIQISKRKDTLQSLHLLQHCQANKTRCLRCAYARLQVRSNKDIPGEYASPAIIDEFVKELEINIVCTATGQAGLKLGQVNYCELYEVCEQ</sequence>
<protein>
    <submittedName>
        <fullName evidence="1">Uncharacterized protein</fullName>
    </submittedName>
</protein>
<gene>
    <name evidence="1" type="ORF">ATI02_4729</name>
</gene>
<reference evidence="1 2" key="1">
    <citation type="submission" date="2017-11" db="EMBL/GenBank/DDBJ databases">
        <title>Genome sequencing of a diverse group of Pseudomonas species.</title>
        <authorList>
            <person name="Loper J."/>
        </authorList>
    </citation>
    <scope>NUCLEOTIDE SEQUENCE [LARGE SCALE GENOMIC DNA]</scope>
    <source>
        <strain evidence="1 2">LMG 25716</strain>
    </source>
</reference>
<organism evidence="1 2">
    <name type="scientific">Pseudomonas baetica</name>
    <dbReference type="NCBI Taxonomy" id="674054"/>
    <lineage>
        <taxon>Bacteria</taxon>
        <taxon>Pseudomonadati</taxon>
        <taxon>Pseudomonadota</taxon>
        <taxon>Gammaproteobacteria</taxon>
        <taxon>Pseudomonadales</taxon>
        <taxon>Pseudomonadaceae</taxon>
        <taxon>Pseudomonas</taxon>
    </lineage>
</organism>
<comment type="caution">
    <text evidence="1">The sequence shown here is derived from an EMBL/GenBank/DDBJ whole genome shotgun (WGS) entry which is preliminary data.</text>
</comment>
<proteinExistence type="predicted"/>
<evidence type="ECO:0000313" key="1">
    <source>
        <dbReference type="EMBL" id="PKA71728.1"/>
    </source>
</evidence>
<evidence type="ECO:0000313" key="2">
    <source>
        <dbReference type="Proteomes" id="UP000232455"/>
    </source>
</evidence>
<dbReference type="EMBL" id="PHHE01000001">
    <property type="protein sequence ID" value="PKA71728.1"/>
    <property type="molecule type" value="Genomic_DNA"/>
</dbReference>
<keyword evidence="2" id="KW-1185">Reference proteome</keyword>